<dbReference type="RefSeq" id="WP_078808165.1">
    <property type="nucleotide sequence ID" value="NZ_FUXI01000032.1"/>
</dbReference>
<keyword evidence="5" id="KW-1185">Reference proteome</keyword>
<dbReference type="SMART" id="SM00116">
    <property type="entry name" value="CBS"/>
    <property type="match status" value="2"/>
</dbReference>
<sequence length="171" mass="19426">MINSAIEKFLLKKKEHYLISAEDVANVFVNNPLSHALLVLTKVKYSKIPVLDKGDRFVGLISLSNVTEKMVDVFDTEMKEEDFPTLTVADAMEVNVPTVDEDWELEEVLSLMVDYPFLPVVNDAQCFKGILTRKELLKAVNALAHEFEKEYHMIPKVENGSSQKVKILIEN</sequence>
<accession>A0A1T4QPJ2</accession>
<evidence type="ECO:0000313" key="4">
    <source>
        <dbReference type="EMBL" id="SKA05702.1"/>
    </source>
</evidence>
<dbReference type="InterPro" id="IPR046342">
    <property type="entry name" value="CBS_dom_sf"/>
</dbReference>
<proteinExistence type="predicted"/>
<protein>
    <submittedName>
        <fullName evidence="4">CBS domain-containing protein</fullName>
    </submittedName>
</protein>
<dbReference type="SUPFAM" id="SSF54631">
    <property type="entry name" value="CBS-domain pair"/>
    <property type="match status" value="1"/>
</dbReference>
<keyword evidence="1 2" id="KW-0129">CBS domain</keyword>
<dbReference type="InterPro" id="IPR048125">
    <property type="entry name" value="CBS_CbpB"/>
</dbReference>
<dbReference type="Gene3D" id="3.10.580.10">
    <property type="entry name" value="CBS-domain"/>
    <property type="match status" value="1"/>
</dbReference>
<feature type="domain" description="CBS" evidence="3">
    <location>
        <begin position="92"/>
        <end position="150"/>
    </location>
</feature>
<dbReference type="OrthoDB" id="2375431at2"/>
<dbReference type="PROSITE" id="PS51371">
    <property type="entry name" value="CBS"/>
    <property type="match status" value="2"/>
</dbReference>
<dbReference type="Proteomes" id="UP000190328">
    <property type="component" value="Unassembled WGS sequence"/>
</dbReference>
<dbReference type="Pfam" id="PF00571">
    <property type="entry name" value="CBS"/>
    <property type="match status" value="2"/>
</dbReference>
<name>A0A1T4QPJ2_9ENTE</name>
<organism evidence="4 5">
    <name type="scientific">Pilibacter termitis</name>
    <dbReference type="NCBI Taxonomy" id="263852"/>
    <lineage>
        <taxon>Bacteria</taxon>
        <taxon>Bacillati</taxon>
        <taxon>Bacillota</taxon>
        <taxon>Bacilli</taxon>
        <taxon>Lactobacillales</taxon>
        <taxon>Enterococcaceae</taxon>
        <taxon>Pilibacter</taxon>
    </lineage>
</organism>
<evidence type="ECO:0000256" key="2">
    <source>
        <dbReference type="PROSITE-ProRule" id="PRU00703"/>
    </source>
</evidence>
<dbReference type="EMBL" id="FUXI01000032">
    <property type="protein sequence ID" value="SKA05702.1"/>
    <property type="molecule type" value="Genomic_DNA"/>
</dbReference>
<gene>
    <name evidence="4" type="ORF">SAMN02745116_02263</name>
</gene>
<evidence type="ECO:0000313" key="5">
    <source>
        <dbReference type="Proteomes" id="UP000190328"/>
    </source>
</evidence>
<feature type="domain" description="CBS" evidence="3">
    <location>
        <begin position="19"/>
        <end position="76"/>
    </location>
</feature>
<dbReference type="NCBIfam" id="NF041630">
    <property type="entry name" value="CBS_CbpB"/>
    <property type="match status" value="1"/>
</dbReference>
<evidence type="ECO:0000259" key="3">
    <source>
        <dbReference type="PROSITE" id="PS51371"/>
    </source>
</evidence>
<dbReference type="PANTHER" id="PTHR43080">
    <property type="entry name" value="CBS DOMAIN-CONTAINING PROTEIN CBSX3, MITOCHONDRIAL"/>
    <property type="match status" value="1"/>
</dbReference>
<reference evidence="4 5" key="1">
    <citation type="submission" date="2017-02" db="EMBL/GenBank/DDBJ databases">
        <authorList>
            <person name="Peterson S.W."/>
        </authorList>
    </citation>
    <scope>NUCLEOTIDE SEQUENCE [LARGE SCALE GENOMIC DNA]</scope>
    <source>
        <strain evidence="4 5">ATCC BAA-1030</strain>
    </source>
</reference>
<dbReference type="InterPro" id="IPR051257">
    <property type="entry name" value="Diverse_CBS-Domain"/>
</dbReference>
<dbReference type="CDD" id="cd04643">
    <property type="entry name" value="CBS_pair_bac"/>
    <property type="match status" value="1"/>
</dbReference>
<evidence type="ECO:0000256" key="1">
    <source>
        <dbReference type="ARBA" id="ARBA00023122"/>
    </source>
</evidence>
<dbReference type="PANTHER" id="PTHR43080:SF30">
    <property type="entry name" value="CYCLIC DI-AMP RECEPTOR B"/>
    <property type="match status" value="1"/>
</dbReference>
<dbReference type="AlphaFoldDB" id="A0A1T4QPJ2"/>
<dbReference type="InterPro" id="IPR000644">
    <property type="entry name" value="CBS_dom"/>
</dbReference>
<dbReference type="STRING" id="263852.SAMN02745116_02263"/>